<feature type="chain" id="PRO_5009526022" description="Squalene cyclase C-terminal domain-containing protein" evidence="1">
    <location>
        <begin position="35"/>
        <end position="550"/>
    </location>
</feature>
<protein>
    <recommendedName>
        <fullName evidence="4">Squalene cyclase C-terminal domain-containing protein</fullName>
    </recommendedName>
</protein>
<accession>A0A1F6PEA7</accession>
<dbReference type="AlphaFoldDB" id="A0A1F6PEA7"/>
<dbReference type="InterPro" id="IPR008930">
    <property type="entry name" value="Terpenoid_cyclase/PrenylTrfase"/>
</dbReference>
<evidence type="ECO:0008006" key="4">
    <source>
        <dbReference type="Google" id="ProtNLM"/>
    </source>
</evidence>
<dbReference type="EMBL" id="MFRE01000009">
    <property type="protein sequence ID" value="OGH94390.1"/>
    <property type="molecule type" value="Genomic_DNA"/>
</dbReference>
<feature type="signal peptide" evidence="1">
    <location>
        <begin position="1"/>
        <end position="34"/>
    </location>
</feature>
<evidence type="ECO:0000313" key="3">
    <source>
        <dbReference type="Proteomes" id="UP000178254"/>
    </source>
</evidence>
<proteinExistence type="predicted"/>
<comment type="caution">
    <text evidence="2">The sequence shown here is derived from an EMBL/GenBank/DDBJ whole genome shotgun (WGS) entry which is preliminary data.</text>
</comment>
<dbReference type="STRING" id="1798709.A2538_01145"/>
<evidence type="ECO:0000256" key="1">
    <source>
        <dbReference type="SAM" id="SignalP"/>
    </source>
</evidence>
<evidence type="ECO:0000313" key="2">
    <source>
        <dbReference type="EMBL" id="OGH94390.1"/>
    </source>
</evidence>
<dbReference type="SUPFAM" id="SSF48239">
    <property type="entry name" value="Terpenoid cyclases/Protein prenyltransferases"/>
    <property type="match status" value="1"/>
</dbReference>
<gene>
    <name evidence="2" type="ORF">A2538_01145</name>
</gene>
<reference evidence="2 3" key="1">
    <citation type="journal article" date="2016" name="Nat. Commun.">
        <title>Thousands of microbial genomes shed light on interconnected biogeochemical processes in an aquifer system.</title>
        <authorList>
            <person name="Anantharaman K."/>
            <person name="Brown C.T."/>
            <person name="Hug L.A."/>
            <person name="Sharon I."/>
            <person name="Castelle C.J."/>
            <person name="Probst A.J."/>
            <person name="Thomas B.C."/>
            <person name="Singh A."/>
            <person name="Wilkins M.J."/>
            <person name="Karaoz U."/>
            <person name="Brodie E.L."/>
            <person name="Williams K.H."/>
            <person name="Hubbard S.S."/>
            <person name="Banfield J.F."/>
        </authorList>
    </citation>
    <scope>NUCLEOTIDE SEQUENCE [LARGE SCALE GENOMIC DNA]</scope>
</reference>
<keyword evidence="1" id="KW-0732">Signal</keyword>
<dbReference type="Proteomes" id="UP000178254">
    <property type="component" value="Unassembled WGS sequence"/>
</dbReference>
<dbReference type="Gene3D" id="1.50.10.20">
    <property type="match status" value="1"/>
</dbReference>
<sequence length="550" mass="59076">MKIQPFKKINFNTTSLFFAVVSMAFFCQIAPVQADTIAPTSTLNVTSTTLEIASTTADNTSTTRAIVEHINDTIIINEIISAGDINTAVQKIFDYLKSQQDTSGKIIDGNITDWSIMSFGAKNIYADDVGNTGASLLNYEKNYNLDDPSDLNSCASYPRHILALLAAGVGTNDPAIKGLRNKMSSVCYQNNQYGLDGINDDVFGLIAILAAGESSGATIVSDMVINILNWQLDNGAFSWPDWSDPTKKVAGGDITGAAINALKYAISKGVRVNSDVFTKAKNYLQSSQQADGGWNFGYGGPSDVMTTSWVLMGINALGEGQNNWFTASGTNPWYPLIKNLNADGFYESYGQPDWFALKHAVPALVGKSWPIILPQKITRFETGDNVTYINRGTSYNPGPAVNEIVSASSTPTTTINTDADVASSTTSTVDISDILTATSTLVTTTINITTATLTTSTLNNFSIQITSTTIATNTDNTIIIKKRVINKKILPPVAKTETTVNPPTATQAVKGEKIYIDEPASNNKEKITITTGSVLTAIILWGIKLLKNLL</sequence>
<organism evidence="2 3">
    <name type="scientific">Candidatus Magasanikbacteria bacterium RIFOXYD2_FULL_41_14</name>
    <dbReference type="NCBI Taxonomy" id="1798709"/>
    <lineage>
        <taxon>Bacteria</taxon>
        <taxon>Candidatus Magasanikiibacteriota</taxon>
    </lineage>
</organism>
<name>A0A1F6PEA7_9BACT</name>